<dbReference type="InterPro" id="IPR017800">
    <property type="entry name" value="ADOP"/>
</dbReference>
<keyword evidence="2" id="KW-1003">Cell membrane</keyword>
<comment type="subcellular location">
    <subcellularLocation>
        <location evidence="1">Cell membrane</location>
        <topology evidence="1">Multi-pass membrane protein</topology>
    </subcellularLocation>
</comment>
<dbReference type="InterPro" id="IPR003838">
    <property type="entry name" value="ABC3_permease_C"/>
</dbReference>
<dbReference type="AlphaFoldDB" id="A0A4R1LA02"/>
<evidence type="ECO:0000259" key="8">
    <source>
        <dbReference type="Pfam" id="PF02687"/>
    </source>
</evidence>
<dbReference type="Proteomes" id="UP000295210">
    <property type="component" value="Unassembled WGS sequence"/>
</dbReference>
<keyword evidence="5 7" id="KW-0472">Membrane</keyword>
<gene>
    <name evidence="10" type="ORF">C7378_1730</name>
</gene>
<dbReference type="Pfam" id="PF12704">
    <property type="entry name" value="MacB_PCD"/>
    <property type="match status" value="2"/>
</dbReference>
<proteinExistence type="inferred from homology"/>
<dbReference type="InterPro" id="IPR047928">
    <property type="entry name" value="Perm_prefix_1"/>
</dbReference>
<evidence type="ECO:0000256" key="7">
    <source>
        <dbReference type="SAM" id="Phobius"/>
    </source>
</evidence>
<keyword evidence="3 7" id="KW-0812">Transmembrane</keyword>
<evidence type="ECO:0000256" key="2">
    <source>
        <dbReference type="ARBA" id="ARBA00022475"/>
    </source>
</evidence>
<name>A0A4R1LA02_9BACT</name>
<dbReference type="PANTHER" id="PTHR30572:SF4">
    <property type="entry name" value="ABC TRANSPORTER PERMEASE YTRF"/>
    <property type="match status" value="1"/>
</dbReference>
<dbReference type="RefSeq" id="WP_131994669.1">
    <property type="nucleotide sequence ID" value="NZ_SMGK01000002.1"/>
</dbReference>
<sequence>MSVFARVRTWWKAVAHRESVRQQVETELEFHIEARAEDLIRCGLSEDVAWRLARAEIGRPDNQNEIYRSAIGLRLFDEVGGDLRYGLRRLLRNPAFSAVAVSSLAIGIGATTAMFSLIYAVLLHPFPYANANRIVNPVIVNEEHPKALTWFAMTRSQFTTLSNANCIESLLGFSGANAEITGGALPEDVFAVYLTENAGSFFGVHPLLGRNIQPSDAQGGGQAEVVLNYRFWERHYHGDRAAIGRTLQVNHRNYTIIGVMPRAFAFNDTVGVGDIYLPHSLEPNSVYIPWIKIRRGVSLAKSDAELGAIVHQFARETPQHFPKEFHLQLQSIVVPYQQHTGRTLYLLLAGVLLVLLIGCANCSVLLLARGAARRHELAMRRALGASRWRIVRQLMVEALVISFTGAALGVAASWWLAELPMRLARSSFPAESVVRINLPILAFSVAVALTCGILFGLAPALSLSRPGLASAIQSTVHRIPGQHGHRKLNVLIGAQAAFTLLLMATGAMAIGSFLRVTHIPLGYNPHHVLNAGIMTHFTDPAVGVATKSRTSRTAYFEQIRQRIASVPGVLSVGISIDVYPPYSGSEQKFEMLGRSSAQDQDARVLEVGQNFHSTLQIPLRNGRIWDETENQRGDGVAVVNHAFAERYAPQENPVGLQIRLPDLVSHAPLVADSPASAGWRTIIGVVGDIPDDGLGRPVLPAVYVPYTTMLPPYAQFNIRTKGNPLSYMHALRGAVASVASDQQISRGASSLDSVLAHDPQWSRQRLFSILFGTFSAMALLLALVGIFSVVSYSVEQRTSEFGIRMALGASRTHILWMAARTIVVSAAAGIAVGVITDLSLSRILGQWMNNQSARGDGLFAVTLLLAVCAVAACLIPAGRAATIHPVDALRTE</sequence>
<keyword evidence="11" id="KW-1185">Reference proteome</keyword>
<feature type="transmembrane region" description="Helical" evidence="7">
    <location>
        <begin position="393"/>
        <end position="416"/>
    </location>
</feature>
<organism evidence="10 11">
    <name type="scientific">Acidipila rosea</name>
    <dbReference type="NCBI Taxonomy" id="768535"/>
    <lineage>
        <taxon>Bacteria</taxon>
        <taxon>Pseudomonadati</taxon>
        <taxon>Acidobacteriota</taxon>
        <taxon>Terriglobia</taxon>
        <taxon>Terriglobales</taxon>
        <taxon>Acidobacteriaceae</taxon>
        <taxon>Acidipila</taxon>
    </lineage>
</organism>
<feature type="transmembrane region" description="Helical" evidence="7">
    <location>
        <begin position="814"/>
        <end position="835"/>
    </location>
</feature>
<feature type="transmembrane region" description="Helical" evidence="7">
    <location>
        <begin position="344"/>
        <end position="372"/>
    </location>
</feature>
<dbReference type="InterPro" id="IPR025857">
    <property type="entry name" value="MacB_PCD"/>
</dbReference>
<accession>A0A4R1LA02</accession>
<dbReference type="GO" id="GO:0022857">
    <property type="term" value="F:transmembrane transporter activity"/>
    <property type="evidence" value="ECO:0007669"/>
    <property type="project" value="TreeGrafter"/>
</dbReference>
<evidence type="ECO:0000313" key="10">
    <source>
        <dbReference type="EMBL" id="TCK74110.1"/>
    </source>
</evidence>
<keyword evidence="4 7" id="KW-1133">Transmembrane helix</keyword>
<feature type="domain" description="MacB-like periplasmic core" evidence="9">
    <location>
        <begin position="565"/>
        <end position="716"/>
    </location>
</feature>
<protein>
    <submittedName>
        <fullName evidence="10">Putative permease</fullName>
    </submittedName>
</protein>
<dbReference type="EMBL" id="SMGK01000002">
    <property type="protein sequence ID" value="TCK74110.1"/>
    <property type="molecule type" value="Genomic_DNA"/>
</dbReference>
<feature type="domain" description="ABC3 transporter permease C-terminal" evidence="8">
    <location>
        <begin position="351"/>
        <end position="465"/>
    </location>
</feature>
<dbReference type="InterPro" id="IPR050250">
    <property type="entry name" value="Macrolide_Exporter_MacB"/>
</dbReference>
<reference evidence="10 11" key="1">
    <citation type="submission" date="2019-03" db="EMBL/GenBank/DDBJ databases">
        <title>Genomic Encyclopedia of Type Strains, Phase IV (KMG-IV): sequencing the most valuable type-strain genomes for metagenomic binning, comparative biology and taxonomic classification.</title>
        <authorList>
            <person name="Goeker M."/>
        </authorList>
    </citation>
    <scope>NUCLEOTIDE SEQUENCE [LARGE SCALE GENOMIC DNA]</scope>
    <source>
        <strain evidence="10 11">DSM 103428</strain>
    </source>
</reference>
<comment type="caution">
    <text evidence="10">The sequence shown here is derived from an EMBL/GenBank/DDBJ whole genome shotgun (WGS) entry which is preliminary data.</text>
</comment>
<dbReference type="NCBIfam" id="NF038403">
    <property type="entry name" value="perm_prefix_1"/>
    <property type="match status" value="1"/>
</dbReference>
<evidence type="ECO:0000256" key="6">
    <source>
        <dbReference type="ARBA" id="ARBA00038076"/>
    </source>
</evidence>
<evidence type="ECO:0000256" key="1">
    <source>
        <dbReference type="ARBA" id="ARBA00004651"/>
    </source>
</evidence>
<dbReference type="PANTHER" id="PTHR30572">
    <property type="entry name" value="MEMBRANE COMPONENT OF TRANSPORTER-RELATED"/>
    <property type="match status" value="1"/>
</dbReference>
<dbReference type="GO" id="GO:0005886">
    <property type="term" value="C:plasma membrane"/>
    <property type="evidence" value="ECO:0007669"/>
    <property type="project" value="UniProtKB-SubCell"/>
</dbReference>
<dbReference type="OrthoDB" id="101903at2"/>
<evidence type="ECO:0000313" key="11">
    <source>
        <dbReference type="Proteomes" id="UP000295210"/>
    </source>
</evidence>
<dbReference type="NCBIfam" id="TIGR03434">
    <property type="entry name" value="ADOP"/>
    <property type="match status" value="1"/>
</dbReference>
<feature type="transmembrane region" description="Helical" evidence="7">
    <location>
        <begin position="95"/>
        <end position="122"/>
    </location>
</feature>
<comment type="similarity">
    <text evidence="6">Belongs to the ABC-4 integral membrane protein family.</text>
</comment>
<evidence type="ECO:0000256" key="3">
    <source>
        <dbReference type="ARBA" id="ARBA00022692"/>
    </source>
</evidence>
<feature type="transmembrane region" description="Helical" evidence="7">
    <location>
        <begin position="436"/>
        <end position="458"/>
    </location>
</feature>
<feature type="domain" description="ABC3 transporter permease C-terminal" evidence="8">
    <location>
        <begin position="773"/>
        <end position="885"/>
    </location>
</feature>
<evidence type="ECO:0000259" key="9">
    <source>
        <dbReference type="Pfam" id="PF12704"/>
    </source>
</evidence>
<feature type="transmembrane region" description="Helical" evidence="7">
    <location>
        <begin position="488"/>
        <end position="514"/>
    </location>
</feature>
<evidence type="ECO:0000256" key="5">
    <source>
        <dbReference type="ARBA" id="ARBA00023136"/>
    </source>
</evidence>
<evidence type="ECO:0000256" key="4">
    <source>
        <dbReference type="ARBA" id="ARBA00022989"/>
    </source>
</evidence>
<feature type="domain" description="MacB-like periplasmic core" evidence="9">
    <location>
        <begin position="97"/>
        <end position="300"/>
    </location>
</feature>
<feature type="transmembrane region" description="Helical" evidence="7">
    <location>
        <begin position="766"/>
        <end position="794"/>
    </location>
</feature>
<feature type="transmembrane region" description="Helical" evidence="7">
    <location>
        <begin position="855"/>
        <end position="875"/>
    </location>
</feature>
<dbReference type="Pfam" id="PF02687">
    <property type="entry name" value="FtsX"/>
    <property type="match status" value="2"/>
</dbReference>